<comment type="caution">
    <text evidence="2">The sequence shown here is derived from an EMBL/GenBank/DDBJ whole genome shotgun (WGS) entry which is preliminary data.</text>
</comment>
<accession>A0A8S1R9E5</accession>
<evidence type="ECO:0000313" key="3">
    <source>
        <dbReference type="Proteomes" id="UP000692954"/>
    </source>
</evidence>
<gene>
    <name evidence="2" type="ORF">PSON_ATCC_30995.1.T1550032</name>
</gene>
<dbReference type="InterPro" id="IPR002895">
    <property type="entry name" value="Paramecium_SA"/>
</dbReference>
<keyword evidence="1" id="KW-1133">Transmembrane helix</keyword>
<keyword evidence="1" id="KW-0812">Transmembrane</keyword>
<name>A0A8S1R9E5_9CILI</name>
<proteinExistence type="predicted"/>
<dbReference type="EMBL" id="CAJJDN010000155">
    <property type="protein sequence ID" value="CAD8124956.1"/>
    <property type="molecule type" value="Genomic_DNA"/>
</dbReference>
<reference evidence="2" key="1">
    <citation type="submission" date="2021-01" db="EMBL/GenBank/DDBJ databases">
        <authorList>
            <consortium name="Genoscope - CEA"/>
            <person name="William W."/>
        </authorList>
    </citation>
    <scope>NUCLEOTIDE SEQUENCE</scope>
</reference>
<organism evidence="2 3">
    <name type="scientific">Paramecium sonneborni</name>
    <dbReference type="NCBI Taxonomy" id="65129"/>
    <lineage>
        <taxon>Eukaryota</taxon>
        <taxon>Sar</taxon>
        <taxon>Alveolata</taxon>
        <taxon>Ciliophora</taxon>
        <taxon>Intramacronucleata</taxon>
        <taxon>Oligohymenophorea</taxon>
        <taxon>Peniculida</taxon>
        <taxon>Parameciidae</taxon>
        <taxon>Paramecium</taxon>
    </lineage>
</organism>
<evidence type="ECO:0008006" key="4">
    <source>
        <dbReference type="Google" id="ProtNLM"/>
    </source>
</evidence>
<dbReference type="Pfam" id="PF01508">
    <property type="entry name" value="Paramecium_SA"/>
    <property type="match status" value="1"/>
</dbReference>
<evidence type="ECO:0000256" key="1">
    <source>
        <dbReference type="SAM" id="Phobius"/>
    </source>
</evidence>
<protein>
    <recommendedName>
        <fullName evidence="4">Transmembrane protein</fullName>
    </recommendedName>
</protein>
<dbReference type="AlphaFoldDB" id="A0A8S1R9E5"/>
<sequence>MNFQIVAQSIKQEINVLNVFVVILIIMRFVINQNVYGIKDVDKKFVNQLLGIQKVIKNAMNIQINVHQIIWAMDVCIFHQDVKQQQQKMVVYQELVNLEVEKQNVNGMEINVQINLVQLLLLIQQVINNVIIIQKVVQLDINVCQELSNQCVLRMNAEQCIIQRFGYPICIWNPNNNTCQAKSCQTASIQNSTGSLNEFNLTQFFVIDFQQIIVFNLKKVNVIQKMNIDEYQPNSCDYNQQKCGVSYQIVEVDLFVSHSSNELNLEFNIEQGSGDEYLGFRDFHISTSNQIIS</sequence>
<evidence type="ECO:0000313" key="2">
    <source>
        <dbReference type="EMBL" id="CAD8124956.1"/>
    </source>
</evidence>
<feature type="transmembrane region" description="Helical" evidence="1">
    <location>
        <begin position="12"/>
        <end position="31"/>
    </location>
</feature>
<dbReference type="Proteomes" id="UP000692954">
    <property type="component" value="Unassembled WGS sequence"/>
</dbReference>
<keyword evidence="1" id="KW-0472">Membrane</keyword>
<keyword evidence="3" id="KW-1185">Reference proteome</keyword>